<dbReference type="Gene3D" id="3.30.460.10">
    <property type="entry name" value="Beta Polymerase, domain 2"/>
    <property type="match status" value="1"/>
</dbReference>
<evidence type="ECO:0000313" key="3">
    <source>
        <dbReference type="Proteomes" id="UP001059773"/>
    </source>
</evidence>
<dbReference type="InterPro" id="IPR043519">
    <property type="entry name" value="NT_sf"/>
</dbReference>
<dbReference type="PANTHER" id="PTHR43449">
    <property type="entry name" value="NUCLEOTIDYLTRANSFERASE"/>
    <property type="match status" value="1"/>
</dbReference>
<dbReference type="RefSeq" id="WP_256709794.1">
    <property type="nucleotide sequence ID" value="NZ_CP101914.1"/>
</dbReference>
<proteinExistence type="predicted"/>
<sequence length="106" mass="12050">MIEQKIIDQLSNVGSHINTIHKIILFGSRAVGDHTLKSDIDLAFVAPNMTKEEWVELTFTLEEDLDTLLFLDLIKYEDAPEDLKKEIMKSGRVLYSKGAVLDREST</sequence>
<evidence type="ECO:0000313" key="2">
    <source>
        <dbReference type="EMBL" id="UUI04890.1"/>
    </source>
</evidence>
<dbReference type="InterPro" id="IPR041633">
    <property type="entry name" value="Polbeta"/>
</dbReference>
<gene>
    <name evidence="2" type="ORF">NP439_09745</name>
</gene>
<evidence type="ECO:0000259" key="1">
    <source>
        <dbReference type="Pfam" id="PF18765"/>
    </source>
</evidence>
<dbReference type="Proteomes" id="UP001059773">
    <property type="component" value="Chromosome"/>
</dbReference>
<reference evidence="2" key="1">
    <citation type="submission" date="2022-07" db="EMBL/GenBank/DDBJ databases">
        <title>FELIX.</title>
        <authorList>
            <person name="Wan K.H."/>
            <person name="Park S."/>
            <person name="Lawrence Q."/>
            <person name="Eichenberger J.P."/>
            <person name="Booth B.W."/>
            <person name="Piaggio A.J."/>
            <person name="Chandler J.C."/>
            <person name="Franklin A.B."/>
            <person name="Celniker S.E."/>
        </authorList>
    </citation>
    <scope>NUCLEOTIDE SEQUENCE</scope>
    <source>
        <strain evidence="2">QA-1986 374</strain>
    </source>
</reference>
<dbReference type="SUPFAM" id="SSF81301">
    <property type="entry name" value="Nucleotidyltransferase"/>
    <property type="match status" value="1"/>
</dbReference>
<organism evidence="2 3">
    <name type="scientific">Oceanobacillus jeddahense</name>
    <dbReference type="NCBI Taxonomy" id="1462527"/>
    <lineage>
        <taxon>Bacteria</taxon>
        <taxon>Bacillati</taxon>
        <taxon>Bacillota</taxon>
        <taxon>Bacilli</taxon>
        <taxon>Bacillales</taxon>
        <taxon>Bacillaceae</taxon>
        <taxon>Oceanobacillus</taxon>
    </lineage>
</organism>
<feature type="domain" description="Polymerase beta nucleotidyltransferase" evidence="1">
    <location>
        <begin position="10"/>
        <end position="97"/>
    </location>
</feature>
<dbReference type="Pfam" id="PF18765">
    <property type="entry name" value="Polbeta"/>
    <property type="match status" value="1"/>
</dbReference>
<keyword evidence="3" id="KW-1185">Reference proteome</keyword>
<dbReference type="EMBL" id="CP101914">
    <property type="protein sequence ID" value="UUI04890.1"/>
    <property type="molecule type" value="Genomic_DNA"/>
</dbReference>
<accession>A0ABY5JXC2</accession>
<dbReference type="CDD" id="cd05403">
    <property type="entry name" value="NT_KNTase_like"/>
    <property type="match status" value="1"/>
</dbReference>
<dbReference type="PANTHER" id="PTHR43449:SF1">
    <property type="entry name" value="POLYMERASE BETA NUCLEOTIDYLTRANSFERASE DOMAIN-CONTAINING PROTEIN"/>
    <property type="match status" value="1"/>
</dbReference>
<protein>
    <submittedName>
        <fullName evidence="2">Nucleotidyltransferase domain-containing protein</fullName>
    </submittedName>
</protein>
<name>A0ABY5JXC2_9BACI</name>